<dbReference type="AlphaFoldDB" id="A0A1M6UFQ0"/>
<gene>
    <name evidence="1" type="ORF">SAMN02745216_03891</name>
</gene>
<keyword evidence="2" id="KW-1185">Reference proteome</keyword>
<proteinExistence type="predicted"/>
<reference evidence="2" key="1">
    <citation type="submission" date="2016-11" db="EMBL/GenBank/DDBJ databases">
        <authorList>
            <person name="Varghese N."/>
            <person name="Submissions S."/>
        </authorList>
    </citation>
    <scope>NUCLEOTIDE SEQUENCE [LARGE SCALE GENOMIC DNA]</scope>
    <source>
        <strain evidence="2">DSM 16219</strain>
    </source>
</reference>
<protein>
    <submittedName>
        <fullName evidence="1">Uncharacterized protein</fullName>
    </submittedName>
</protein>
<dbReference type="Proteomes" id="UP000183994">
    <property type="component" value="Unassembled WGS sequence"/>
</dbReference>
<evidence type="ECO:0000313" key="1">
    <source>
        <dbReference type="EMBL" id="SHK67973.1"/>
    </source>
</evidence>
<sequence>MGFLLQKPCTLSLAFMYTHDAKQITFEIFTMPFGGKLSPENRWVRQADLMHRDFVEEVYHSALSGSGQGAPAISA</sequence>
<evidence type="ECO:0000313" key="2">
    <source>
        <dbReference type="Proteomes" id="UP000183994"/>
    </source>
</evidence>
<accession>A0A1M6UFQ0</accession>
<organism evidence="1 2">
    <name type="scientific">Desulfatibacillum alkenivorans DSM 16219</name>
    <dbReference type="NCBI Taxonomy" id="1121393"/>
    <lineage>
        <taxon>Bacteria</taxon>
        <taxon>Pseudomonadati</taxon>
        <taxon>Thermodesulfobacteriota</taxon>
        <taxon>Desulfobacteria</taxon>
        <taxon>Desulfobacterales</taxon>
        <taxon>Desulfatibacillaceae</taxon>
        <taxon>Desulfatibacillum</taxon>
    </lineage>
</organism>
<dbReference type="EMBL" id="FQZU01000030">
    <property type="protein sequence ID" value="SHK67973.1"/>
    <property type="molecule type" value="Genomic_DNA"/>
</dbReference>
<name>A0A1M6UFQ0_9BACT</name>
<dbReference type="STRING" id="1121393.SAMN02745216_03891"/>